<dbReference type="EMBL" id="BNAQ01000001">
    <property type="protein sequence ID" value="GHH12506.1"/>
    <property type="molecule type" value="Genomic_DNA"/>
</dbReference>
<dbReference type="InterPro" id="IPR000595">
    <property type="entry name" value="cNMP-bd_dom"/>
</dbReference>
<sequence length="242" mass="26779">MTDTLQRLLVKLKRRSRFDAADEAALLGLPFTVKTLEPGHYLVRQGERADFTCVLLEGFAYRQKIVGDGGRQIIALQVPGDAVELQNSLLKIADHSVQALTAITMARIPRVDLLDIAARCPAIAHAFWLDTLVDGSIAWEWIANIGRRDAQMRLAHLLCECAVRLEVVNAASGDSDTLPMTQEQIGDALGLTPVHVNRMLKLLELDGLIARRARTIVILDAVRLRSVADFQSAYLHLNLLED</sequence>
<dbReference type="Pfam" id="PF13545">
    <property type="entry name" value="HTH_Crp_2"/>
    <property type="match status" value="1"/>
</dbReference>
<evidence type="ECO:0000313" key="6">
    <source>
        <dbReference type="EMBL" id="GHH12506.1"/>
    </source>
</evidence>
<dbReference type="PANTHER" id="PTHR24567">
    <property type="entry name" value="CRP FAMILY TRANSCRIPTIONAL REGULATORY PROTEIN"/>
    <property type="match status" value="1"/>
</dbReference>
<evidence type="ECO:0000256" key="1">
    <source>
        <dbReference type="ARBA" id="ARBA00023015"/>
    </source>
</evidence>
<dbReference type="RefSeq" id="WP_189675496.1">
    <property type="nucleotide sequence ID" value="NZ_BNAQ01000001.1"/>
</dbReference>
<dbReference type="Gene3D" id="1.10.10.10">
    <property type="entry name" value="Winged helix-like DNA-binding domain superfamily/Winged helix DNA-binding domain"/>
    <property type="match status" value="1"/>
</dbReference>
<dbReference type="PRINTS" id="PR00034">
    <property type="entry name" value="HTHCRP"/>
</dbReference>
<dbReference type="SUPFAM" id="SSF51206">
    <property type="entry name" value="cAMP-binding domain-like"/>
    <property type="match status" value="1"/>
</dbReference>
<evidence type="ECO:0000256" key="2">
    <source>
        <dbReference type="ARBA" id="ARBA00023125"/>
    </source>
</evidence>
<dbReference type="Pfam" id="PF00027">
    <property type="entry name" value="cNMP_binding"/>
    <property type="match status" value="1"/>
</dbReference>
<keyword evidence="2" id="KW-0238">DNA-binding</keyword>
<dbReference type="Gene3D" id="2.60.120.10">
    <property type="entry name" value="Jelly Rolls"/>
    <property type="match status" value="1"/>
</dbReference>
<dbReference type="SUPFAM" id="SSF46785">
    <property type="entry name" value="Winged helix' DNA-binding domain"/>
    <property type="match status" value="1"/>
</dbReference>
<dbReference type="InterPro" id="IPR018490">
    <property type="entry name" value="cNMP-bd_dom_sf"/>
</dbReference>
<organism evidence="6 7">
    <name type="scientific">Sphingomonas glacialis</name>
    <dbReference type="NCBI Taxonomy" id="658225"/>
    <lineage>
        <taxon>Bacteria</taxon>
        <taxon>Pseudomonadati</taxon>
        <taxon>Pseudomonadota</taxon>
        <taxon>Alphaproteobacteria</taxon>
        <taxon>Sphingomonadales</taxon>
        <taxon>Sphingomonadaceae</taxon>
        <taxon>Sphingomonas</taxon>
    </lineage>
</organism>
<dbReference type="PANTHER" id="PTHR24567:SF68">
    <property type="entry name" value="DNA-BINDING TRANSCRIPTIONAL DUAL REGULATOR CRP"/>
    <property type="match status" value="1"/>
</dbReference>
<comment type="caution">
    <text evidence="6">The sequence shown here is derived from an EMBL/GenBank/DDBJ whole genome shotgun (WGS) entry which is preliminary data.</text>
</comment>
<keyword evidence="1" id="KW-0805">Transcription regulation</keyword>
<keyword evidence="7" id="KW-1185">Reference proteome</keyword>
<accession>A0ABQ3LD67</accession>
<evidence type="ECO:0000259" key="4">
    <source>
        <dbReference type="PROSITE" id="PS50042"/>
    </source>
</evidence>
<feature type="domain" description="Cyclic nucleotide-binding" evidence="4">
    <location>
        <begin position="8"/>
        <end position="58"/>
    </location>
</feature>
<evidence type="ECO:0000259" key="5">
    <source>
        <dbReference type="PROSITE" id="PS51063"/>
    </source>
</evidence>
<dbReference type="Proteomes" id="UP000652430">
    <property type="component" value="Unassembled WGS sequence"/>
</dbReference>
<dbReference type="PROSITE" id="PS50042">
    <property type="entry name" value="CNMP_BINDING_3"/>
    <property type="match status" value="1"/>
</dbReference>
<proteinExistence type="predicted"/>
<dbReference type="InterPro" id="IPR012318">
    <property type="entry name" value="HTH_CRP"/>
</dbReference>
<protein>
    <submittedName>
        <fullName evidence="6">Transcriptional regulator</fullName>
    </submittedName>
</protein>
<dbReference type="InterPro" id="IPR036390">
    <property type="entry name" value="WH_DNA-bd_sf"/>
</dbReference>
<dbReference type="InterPro" id="IPR014710">
    <property type="entry name" value="RmlC-like_jellyroll"/>
</dbReference>
<name>A0ABQ3LD67_9SPHN</name>
<feature type="domain" description="HTH crp-type" evidence="5">
    <location>
        <begin position="148"/>
        <end position="222"/>
    </location>
</feature>
<dbReference type="CDD" id="cd00038">
    <property type="entry name" value="CAP_ED"/>
    <property type="match status" value="1"/>
</dbReference>
<dbReference type="InterPro" id="IPR036388">
    <property type="entry name" value="WH-like_DNA-bd_sf"/>
</dbReference>
<evidence type="ECO:0000256" key="3">
    <source>
        <dbReference type="ARBA" id="ARBA00023163"/>
    </source>
</evidence>
<dbReference type="SMART" id="SM00419">
    <property type="entry name" value="HTH_CRP"/>
    <property type="match status" value="1"/>
</dbReference>
<dbReference type="PROSITE" id="PS51063">
    <property type="entry name" value="HTH_CRP_2"/>
    <property type="match status" value="1"/>
</dbReference>
<gene>
    <name evidence="6" type="ORF">GCM10008023_12760</name>
</gene>
<reference evidence="7" key="1">
    <citation type="journal article" date="2019" name="Int. J. Syst. Evol. Microbiol.">
        <title>The Global Catalogue of Microorganisms (GCM) 10K type strain sequencing project: providing services to taxonomists for standard genome sequencing and annotation.</title>
        <authorList>
            <consortium name="The Broad Institute Genomics Platform"/>
            <consortium name="The Broad Institute Genome Sequencing Center for Infectious Disease"/>
            <person name="Wu L."/>
            <person name="Ma J."/>
        </authorList>
    </citation>
    <scope>NUCLEOTIDE SEQUENCE [LARGE SCALE GENOMIC DNA]</scope>
    <source>
        <strain evidence="7">CGMCC 1.8957</strain>
    </source>
</reference>
<keyword evidence="3" id="KW-0804">Transcription</keyword>
<evidence type="ECO:0000313" key="7">
    <source>
        <dbReference type="Proteomes" id="UP000652430"/>
    </source>
</evidence>
<dbReference type="InterPro" id="IPR050397">
    <property type="entry name" value="Env_Response_Regulators"/>
</dbReference>